<feature type="coiled-coil region" evidence="2">
    <location>
        <begin position="351"/>
        <end position="389"/>
    </location>
</feature>
<dbReference type="AlphaFoldDB" id="A0A226HQJ6"/>
<evidence type="ECO:0000259" key="3">
    <source>
        <dbReference type="Pfam" id="PF17482"/>
    </source>
</evidence>
<accession>A0A226HQJ6</accession>
<dbReference type="PANTHER" id="PTHR35861">
    <property type="match status" value="1"/>
</dbReference>
<evidence type="ECO:0000256" key="2">
    <source>
        <dbReference type="SAM" id="Coils"/>
    </source>
</evidence>
<dbReference type="PANTHER" id="PTHR35861:SF1">
    <property type="entry name" value="PHAGE TAIL SHEATH PROTEIN"/>
    <property type="match status" value="1"/>
</dbReference>
<evidence type="ECO:0000313" key="4">
    <source>
        <dbReference type="EMBL" id="OXA95906.1"/>
    </source>
</evidence>
<keyword evidence="5" id="KW-1185">Reference proteome</keyword>
<dbReference type="Gene3D" id="3.40.50.11780">
    <property type="match status" value="2"/>
</dbReference>
<feature type="domain" description="Tail sheath protein C-terminal" evidence="3">
    <location>
        <begin position="530"/>
        <end position="636"/>
    </location>
</feature>
<reference evidence="4 5" key="1">
    <citation type="submission" date="2016-11" db="EMBL/GenBank/DDBJ databases">
        <title>Whole genomes of Flavobacteriaceae.</title>
        <authorList>
            <person name="Stine C."/>
            <person name="Li C."/>
            <person name="Tadesse D."/>
        </authorList>
    </citation>
    <scope>NUCLEOTIDE SEQUENCE [LARGE SCALE GENOMIC DNA]</scope>
    <source>
        <strain evidence="4 5">DSM 18292</strain>
    </source>
</reference>
<name>A0A226HQJ6_9FLAO</name>
<proteinExistence type="inferred from homology"/>
<evidence type="ECO:0000256" key="1">
    <source>
        <dbReference type="ARBA" id="ARBA00008005"/>
    </source>
</evidence>
<sequence length="641" mass="69539">MTPGVYIDEKNAFPSSAVSVETAIPVFIGYTEKAEWNGKSLVNVPTRVTSFAEYVERFGGGFKAKFKILDANPAIKQETFSLDGKNKVVEINKDNTLYLFNSIRLFYANGGGPCYILTVDTFRDKATLEIKADDFLGSTTKLDPFELLKKEFEPTLVVVPDAIVLGEACYNSIYTKILSHCASMQSRFGLFDLVKQLPSEDTTPIVTKFREGIGMNDLKYGAAYYPWLKSGVVQPGEVTFENLDDSIDLATVLPKREEAALNIIKIFKGAQTTAEANPPAVFKAIQDVETAETALEEAKFTEANTKKIAIDKAKAAVTAAQSADPVVDADVAAAEKALADLTATSEPSDAIKALEKTKADADAALVKAKADAVKAVEKAKADLETARSAATVDADKVKVAEKNLAAATEDLSEKVIFPSDNDKLNFHQSLKATSPTYVNILEEIRAKLNELPPSAAMAGIYTAVDSSRGVWKSPANVSVSMVNAPSINISSEQQESLNVDVVAGKSINVIRSFPGIGTLVWGARTLDGNSQDWRYINVRRTLIMIEQSLKLASRSYVFEPNDANTWVTVKSMMSNFLTNLWKQGALAGAAPEQAFDVQIGLGSTMTPTDILDGKMLITVKVAIVRPAEFIIITFQQQMQQS</sequence>
<dbReference type="Pfam" id="PF17482">
    <property type="entry name" value="Phage_sheath_1C"/>
    <property type="match status" value="1"/>
</dbReference>
<comment type="similarity">
    <text evidence="1">Belongs to the myoviridae tail sheath protein family.</text>
</comment>
<dbReference type="Proteomes" id="UP000198345">
    <property type="component" value="Unassembled WGS sequence"/>
</dbReference>
<dbReference type="InterPro" id="IPR052042">
    <property type="entry name" value="Tail_sheath_structural"/>
</dbReference>
<organism evidence="4 5">
    <name type="scientific">Flavobacterium hercynium</name>
    <dbReference type="NCBI Taxonomy" id="387094"/>
    <lineage>
        <taxon>Bacteria</taxon>
        <taxon>Pseudomonadati</taxon>
        <taxon>Bacteroidota</taxon>
        <taxon>Flavobacteriia</taxon>
        <taxon>Flavobacteriales</taxon>
        <taxon>Flavobacteriaceae</taxon>
        <taxon>Flavobacterium</taxon>
    </lineage>
</organism>
<protein>
    <submittedName>
        <fullName evidence="4">Phage tail protein</fullName>
    </submittedName>
</protein>
<comment type="caution">
    <text evidence="4">The sequence shown here is derived from an EMBL/GenBank/DDBJ whole genome shotgun (WGS) entry which is preliminary data.</text>
</comment>
<evidence type="ECO:0000313" key="5">
    <source>
        <dbReference type="Proteomes" id="UP000198345"/>
    </source>
</evidence>
<gene>
    <name evidence="4" type="ORF">B0A66_01955</name>
</gene>
<keyword evidence="2" id="KW-0175">Coiled coil</keyword>
<dbReference type="InterPro" id="IPR020287">
    <property type="entry name" value="Tail_sheath_C"/>
</dbReference>
<dbReference type="EMBL" id="MUGW01000003">
    <property type="protein sequence ID" value="OXA95906.1"/>
    <property type="molecule type" value="Genomic_DNA"/>
</dbReference>